<organism evidence="10 11">
    <name type="scientific">Streptomyces lydicamycinicus</name>
    <dbReference type="NCBI Taxonomy" id="1546107"/>
    <lineage>
        <taxon>Bacteria</taxon>
        <taxon>Bacillati</taxon>
        <taxon>Actinomycetota</taxon>
        <taxon>Actinomycetes</taxon>
        <taxon>Kitasatosporales</taxon>
        <taxon>Streptomycetaceae</taxon>
        <taxon>Streptomyces</taxon>
    </lineage>
</organism>
<dbReference type="Pfam" id="PF00254">
    <property type="entry name" value="FKBP_C"/>
    <property type="match status" value="2"/>
</dbReference>
<keyword evidence="4 5" id="KW-0413">Isomerase</keyword>
<dbReference type="InterPro" id="IPR001179">
    <property type="entry name" value="PPIase_FKBP_dom"/>
</dbReference>
<evidence type="ECO:0000313" key="11">
    <source>
        <dbReference type="Proteomes" id="UP000048965"/>
    </source>
</evidence>
<evidence type="ECO:0000256" key="4">
    <source>
        <dbReference type="ARBA" id="ARBA00023235"/>
    </source>
</evidence>
<evidence type="ECO:0000256" key="3">
    <source>
        <dbReference type="ARBA" id="ARBA00023110"/>
    </source>
</evidence>
<name>A0A0P4RAJ7_9ACTN</name>
<dbReference type="Gene3D" id="3.10.50.40">
    <property type="match status" value="2"/>
</dbReference>
<sequence length="302" mass="31536">MRRRRIAALIAVPLLLVSAAACGNDDSSEGGSAPKVSGQADAKPKVDKGEGAPPKKLQVKVLKKGDGPAVKKGEALNANYLGQTWEGKAFDNSWDRGAPATFEIGSGKVIKGWDEGLVGQKLGSRVELVIPPDKGYGAQAQQNIPANSTLVFVVDLKKIMPSKIDGKPVAQDNSDLPKVGTNIDGKAPKITLPKGQDAPKDVESATIIKGKGATVDAKSTVRAHYTAVTWKDGKVVADTWAPGQPGAQDVPVAQLPGWKEGLKGKKAGSRVLVVVPKSKLTADQQKSIGSDVVFSVDVLSVN</sequence>
<keyword evidence="3 5" id="KW-0697">Rotamase</keyword>
<feature type="region of interest" description="Disordered" evidence="7">
    <location>
        <begin position="168"/>
        <end position="198"/>
    </location>
</feature>
<dbReference type="SUPFAM" id="SSF54534">
    <property type="entry name" value="FKBP-like"/>
    <property type="match status" value="2"/>
</dbReference>
<comment type="catalytic activity">
    <reaction evidence="1 5 6">
        <text>[protein]-peptidylproline (omega=180) = [protein]-peptidylproline (omega=0)</text>
        <dbReference type="Rhea" id="RHEA:16237"/>
        <dbReference type="Rhea" id="RHEA-COMP:10747"/>
        <dbReference type="Rhea" id="RHEA-COMP:10748"/>
        <dbReference type="ChEBI" id="CHEBI:83833"/>
        <dbReference type="ChEBI" id="CHEBI:83834"/>
        <dbReference type="EC" id="5.2.1.8"/>
    </reaction>
</comment>
<dbReference type="EMBL" id="BBNO01000006">
    <property type="protein sequence ID" value="GAO10061.1"/>
    <property type="molecule type" value="Genomic_DNA"/>
</dbReference>
<keyword evidence="11" id="KW-1185">Reference proteome</keyword>
<reference evidence="10 11" key="2">
    <citation type="journal article" date="2015" name="Stand. Genomic Sci.">
        <title>Draft genome sequence of marine-derived Streptomyces sp. TP-A0598, a producer of anti-MRSA antibiotic lydicamycins.</title>
        <authorList>
            <person name="Komaki H."/>
            <person name="Ichikawa N."/>
            <person name="Hosoyama A."/>
            <person name="Fujita N."/>
            <person name="Igarashi Y."/>
        </authorList>
    </citation>
    <scope>NUCLEOTIDE SEQUENCE [LARGE SCALE GENOMIC DNA]</scope>
    <source>
        <strain evidence="10 11">NBRC 110027</strain>
    </source>
</reference>
<feature type="signal peptide" evidence="8">
    <location>
        <begin position="1"/>
        <end position="23"/>
    </location>
</feature>
<dbReference type="FunFam" id="3.10.50.40:FF:000006">
    <property type="entry name" value="Peptidyl-prolyl cis-trans isomerase"/>
    <property type="match status" value="1"/>
</dbReference>
<dbReference type="AlphaFoldDB" id="A0A0P4RAJ7"/>
<protein>
    <recommendedName>
        <fullName evidence="6">Peptidyl-prolyl cis-trans isomerase</fullName>
        <ecNumber evidence="6">5.2.1.8</ecNumber>
    </recommendedName>
</protein>
<accession>A0A0P4RAJ7</accession>
<dbReference type="PROSITE" id="PS50059">
    <property type="entry name" value="FKBP_PPIASE"/>
    <property type="match status" value="1"/>
</dbReference>
<comment type="caution">
    <text evidence="10">The sequence shown here is derived from an EMBL/GenBank/DDBJ whole genome shotgun (WGS) entry which is preliminary data.</text>
</comment>
<reference evidence="11" key="1">
    <citation type="submission" date="2014-09" db="EMBL/GenBank/DDBJ databases">
        <title>Whole genome shotgun sequence of Streptomyces sp. NBRC 110027.</title>
        <authorList>
            <person name="Komaki H."/>
            <person name="Ichikawa N."/>
            <person name="Katano-Makiyama Y."/>
            <person name="Hosoyama A."/>
            <person name="Hashimoto M."/>
            <person name="Uohara A."/>
            <person name="Kitahashi Y."/>
            <person name="Ohji S."/>
            <person name="Kimura A."/>
            <person name="Yamazoe A."/>
            <person name="Igarashi Y."/>
            <person name="Fujita N."/>
        </authorList>
    </citation>
    <scope>NUCLEOTIDE SEQUENCE [LARGE SCALE GENOMIC DNA]</scope>
    <source>
        <strain evidence="11">NBRC 110027</strain>
    </source>
</reference>
<evidence type="ECO:0000256" key="8">
    <source>
        <dbReference type="SAM" id="SignalP"/>
    </source>
</evidence>
<feature type="chain" id="PRO_5039355607" description="Peptidyl-prolyl cis-trans isomerase" evidence="8">
    <location>
        <begin position="24"/>
        <end position="302"/>
    </location>
</feature>
<evidence type="ECO:0000259" key="9">
    <source>
        <dbReference type="PROSITE" id="PS50059"/>
    </source>
</evidence>
<evidence type="ECO:0000313" key="10">
    <source>
        <dbReference type="EMBL" id="GAO10061.1"/>
    </source>
</evidence>
<dbReference type="InterPro" id="IPR046357">
    <property type="entry name" value="PPIase_dom_sf"/>
</dbReference>
<gene>
    <name evidence="10" type="primary">fkbB</name>
    <name evidence="10" type="ORF">TPA0598_06_02260</name>
</gene>
<evidence type="ECO:0000256" key="6">
    <source>
        <dbReference type="RuleBase" id="RU003915"/>
    </source>
</evidence>
<dbReference type="GO" id="GO:0003755">
    <property type="term" value="F:peptidyl-prolyl cis-trans isomerase activity"/>
    <property type="evidence" value="ECO:0007669"/>
    <property type="project" value="UniProtKB-UniRule"/>
</dbReference>
<dbReference type="EC" id="5.2.1.8" evidence="6"/>
<dbReference type="PANTHER" id="PTHR43811">
    <property type="entry name" value="FKBP-TYPE PEPTIDYL-PROLYL CIS-TRANS ISOMERASE FKPA"/>
    <property type="match status" value="1"/>
</dbReference>
<dbReference type="Proteomes" id="UP000048965">
    <property type="component" value="Unassembled WGS sequence"/>
</dbReference>
<feature type="domain" description="PPIase FKBP-type" evidence="9">
    <location>
        <begin position="73"/>
        <end position="160"/>
    </location>
</feature>
<dbReference type="PANTHER" id="PTHR43811:SF19">
    <property type="entry name" value="39 KDA FK506-BINDING NUCLEAR PROTEIN"/>
    <property type="match status" value="1"/>
</dbReference>
<dbReference type="RefSeq" id="WP_063770815.1">
    <property type="nucleotide sequence ID" value="NZ_BBNO01000006.1"/>
</dbReference>
<evidence type="ECO:0000256" key="2">
    <source>
        <dbReference type="ARBA" id="ARBA00006577"/>
    </source>
</evidence>
<dbReference type="OrthoDB" id="25996at2"/>
<evidence type="ECO:0000256" key="5">
    <source>
        <dbReference type="PROSITE-ProRule" id="PRU00277"/>
    </source>
</evidence>
<evidence type="ECO:0000256" key="7">
    <source>
        <dbReference type="SAM" id="MobiDB-lite"/>
    </source>
</evidence>
<feature type="region of interest" description="Disordered" evidence="7">
    <location>
        <begin position="23"/>
        <end position="55"/>
    </location>
</feature>
<comment type="similarity">
    <text evidence="2 6">Belongs to the FKBP-type PPIase family.</text>
</comment>
<evidence type="ECO:0000256" key="1">
    <source>
        <dbReference type="ARBA" id="ARBA00000971"/>
    </source>
</evidence>
<dbReference type="PROSITE" id="PS51257">
    <property type="entry name" value="PROKAR_LIPOPROTEIN"/>
    <property type="match status" value="1"/>
</dbReference>
<keyword evidence="8" id="KW-0732">Signal</keyword>
<proteinExistence type="inferred from homology"/>